<keyword evidence="6" id="KW-1185">Reference proteome</keyword>
<dbReference type="PANTHER" id="PTHR46163">
    <property type="entry name" value="TYROSINE-PROTEIN PHOSPHATASE-RELATED"/>
    <property type="match status" value="1"/>
</dbReference>
<dbReference type="SMART" id="SM00404">
    <property type="entry name" value="PTPc_motif"/>
    <property type="match status" value="1"/>
</dbReference>
<feature type="signal peptide" evidence="2">
    <location>
        <begin position="1"/>
        <end position="26"/>
    </location>
</feature>
<comment type="caution">
    <text evidence="5">The sequence shown here is derived from an EMBL/GenBank/DDBJ whole genome shotgun (WGS) entry which is preliminary data.</text>
</comment>
<evidence type="ECO:0000313" key="5">
    <source>
        <dbReference type="EMBL" id="GMS86987.1"/>
    </source>
</evidence>
<dbReference type="InterPro" id="IPR029021">
    <property type="entry name" value="Prot-tyrosine_phosphatase-like"/>
</dbReference>
<proteinExistence type="predicted"/>
<dbReference type="CDD" id="cd00047">
    <property type="entry name" value="PTPc"/>
    <property type="match status" value="1"/>
</dbReference>
<dbReference type="Proteomes" id="UP001432027">
    <property type="component" value="Unassembled WGS sequence"/>
</dbReference>
<evidence type="ECO:0000313" key="6">
    <source>
        <dbReference type="Proteomes" id="UP001432027"/>
    </source>
</evidence>
<dbReference type="Gene3D" id="3.90.190.10">
    <property type="entry name" value="Protein tyrosine phosphatase superfamily"/>
    <property type="match status" value="1"/>
</dbReference>
<evidence type="ECO:0000256" key="2">
    <source>
        <dbReference type="SAM" id="SignalP"/>
    </source>
</evidence>
<dbReference type="InterPro" id="IPR000242">
    <property type="entry name" value="PTP_cat"/>
</dbReference>
<feature type="compositionally biased region" description="Basic and acidic residues" evidence="1">
    <location>
        <begin position="395"/>
        <end position="404"/>
    </location>
</feature>
<accession>A0AAV5SX96</accession>
<dbReference type="PROSITE" id="PS50056">
    <property type="entry name" value="TYR_PHOSPHATASE_2"/>
    <property type="match status" value="1"/>
</dbReference>
<feature type="chain" id="PRO_5043360806" description="Tyrosine phosphatase" evidence="2">
    <location>
        <begin position="27"/>
        <end position="421"/>
    </location>
</feature>
<protein>
    <recommendedName>
        <fullName evidence="7">Tyrosine phosphatase</fullName>
    </recommendedName>
</protein>
<dbReference type="InterPro" id="IPR003595">
    <property type="entry name" value="Tyr_Pase_cat"/>
</dbReference>
<dbReference type="SUPFAM" id="SSF52799">
    <property type="entry name" value="(Phosphotyrosine protein) phosphatases II"/>
    <property type="match status" value="1"/>
</dbReference>
<dbReference type="Pfam" id="PF00102">
    <property type="entry name" value="Y_phosphatase"/>
    <property type="match status" value="1"/>
</dbReference>
<feature type="non-terminal residue" evidence="5">
    <location>
        <position position="1"/>
    </location>
</feature>
<dbReference type="PROSITE" id="PS50055">
    <property type="entry name" value="TYR_PHOSPHATASE_PTP"/>
    <property type="match status" value="1"/>
</dbReference>
<dbReference type="InterPro" id="IPR052782">
    <property type="entry name" value="Oocyte-zygote_transition_reg"/>
</dbReference>
<dbReference type="AlphaFoldDB" id="A0AAV5SX96"/>
<sequence length="421" mass="47701">LARARSSRSLPLLSLLTLHSTPPGSARRTMSRAADKSLMVPQEKTVNRKGQTRRKASKAGTSKDREPSKLDGTKAVSGQKTARSVEDANKQAWSKKVLTLSIKTLSEEFNQKIKRFVDTRRTTICSAKNEEKNRYADVLCLDDTRVVLKGRKVEDDYIHANWVQNPDGSRLICTQGPMPETIEDFWLMAVKEKVTIIIQLCQFVEGEDEEKCAQYFPTKPDETKTFGPFKVTNLDLLSSPAIEGCVCSYLEITYEKKKTRMRHCLLSAWPDKCAPVSSDKVLDLWKWLKKNTKVDDPVIVHCSAGVGRTATFAAIELAAYKIGKNPNLSLMKVIKEMRSMRYQSVQSHVQYLFLHLCMLDLFCSERIIEKYDPEAKFIKDYRRIATRNISKMAKKGSDNGKNNKEGGVSNKKVSMLDDDDK</sequence>
<gene>
    <name evidence="5" type="ORF">PENTCL1PPCAC_9162</name>
</gene>
<organism evidence="5 6">
    <name type="scientific">Pristionchus entomophagus</name>
    <dbReference type="NCBI Taxonomy" id="358040"/>
    <lineage>
        <taxon>Eukaryota</taxon>
        <taxon>Metazoa</taxon>
        <taxon>Ecdysozoa</taxon>
        <taxon>Nematoda</taxon>
        <taxon>Chromadorea</taxon>
        <taxon>Rhabditida</taxon>
        <taxon>Rhabditina</taxon>
        <taxon>Diplogasteromorpha</taxon>
        <taxon>Diplogasteroidea</taxon>
        <taxon>Neodiplogasteridae</taxon>
        <taxon>Pristionchus</taxon>
    </lineage>
</organism>
<dbReference type="InterPro" id="IPR016130">
    <property type="entry name" value="Tyr_Pase_AS"/>
</dbReference>
<evidence type="ECO:0000256" key="1">
    <source>
        <dbReference type="SAM" id="MobiDB-lite"/>
    </source>
</evidence>
<evidence type="ECO:0000259" key="4">
    <source>
        <dbReference type="PROSITE" id="PS50056"/>
    </source>
</evidence>
<keyword evidence="2" id="KW-0732">Signal</keyword>
<feature type="region of interest" description="Disordered" evidence="1">
    <location>
        <begin position="18"/>
        <end position="88"/>
    </location>
</feature>
<feature type="domain" description="Tyrosine-protein phosphatase" evidence="3">
    <location>
        <begin position="105"/>
        <end position="361"/>
    </location>
</feature>
<evidence type="ECO:0000259" key="3">
    <source>
        <dbReference type="PROSITE" id="PS50055"/>
    </source>
</evidence>
<dbReference type="PANTHER" id="PTHR46163:SF10">
    <property type="entry name" value="PROTEIN-TYROSINE PHOSPHATASE-RELATED"/>
    <property type="match status" value="1"/>
</dbReference>
<dbReference type="InterPro" id="IPR000387">
    <property type="entry name" value="Tyr_Pase_dom"/>
</dbReference>
<dbReference type="GO" id="GO:0004725">
    <property type="term" value="F:protein tyrosine phosphatase activity"/>
    <property type="evidence" value="ECO:0007669"/>
    <property type="project" value="InterPro"/>
</dbReference>
<dbReference type="SMART" id="SM00194">
    <property type="entry name" value="PTPc"/>
    <property type="match status" value="1"/>
</dbReference>
<dbReference type="PRINTS" id="PR00700">
    <property type="entry name" value="PRTYPHPHTASE"/>
</dbReference>
<feature type="compositionally biased region" description="Basic and acidic residues" evidence="1">
    <location>
        <begin position="61"/>
        <end position="72"/>
    </location>
</feature>
<feature type="domain" description="Tyrosine specific protein phosphatases" evidence="4">
    <location>
        <begin position="279"/>
        <end position="352"/>
    </location>
</feature>
<name>A0AAV5SX96_9BILA</name>
<feature type="region of interest" description="Disordered" evidence="1">
    <location>
        <begin position="392"/>
        <end position="421"/>
    </location>
</feature>
<reference evidence="5" key="1">
    <citation type="submission" date="2023-10" db="EMBL/GenBank/DDBJ databases">
        <title>Genome assembly of Pristionchus species.</title>
        <authorList>
            <person name="Yoshida K."/>
            <person name="Sommer R.J."/>
        </authorList>
    </citation>
    <scope>NUCLEOTIDE SEQUENCE</scope>
    <source>
        <strain evidence="5">RS0144</strain>
    </source>
</reference>
<dbReference type="EMBL" id="BTSX01000002">
    <property type="protein sequence ID" value="GMS86987.1"/>
    <property type="molecule type" value="Genomic_DNA"/>
</dbReference>
<evidence type="ECO:0008006" key="7">
    <source>
        <dbReference type="Google" id="ProtNLM"/>
    </source>
</evidence>
<dbReference type="PROSITE" id="PS00383">
    <property type="entry name" value="TYR_PHOSPHATASE_1"/>
    <property type="match status" value="1"/>
</dbReference>